<dbReference type="GO" id="GO:0005737">
    <property type="term" value="C:cytoplasm"/>
    <property type="evidence" value="ECO:0007669"/>
    <property type="project" value="TreeGrafter"/>
</dbReference>
<name>A0A8J2MBA9_9HEXA</name>
<gene>
    <name evidence="3" type="ORF">AFUS01_LOCUS45748</name>
</gene>
<feature type="coiled-coil region" evidence="1">
    <location>
        <begin position="66"/>
        <end position="97"/>
    </location>
</feature>
<feature type="compositionally biased region" description="Polar residues" evidence="2">
    <location>
        <begin position="505"/>
        <end position="516"/>
    </location>
</feature>
<organism evidence="3 4">
    <name type="scientific">Allacma fusca</name>
    <dbReference type="NCBI Taxonomy" id="39272"/>
    <lineage>
        <taxon>Eukaryota</taxon>
        <taxon>Metazoa</taxon>
        <taxon>Ecdysozoa</taxon>
        <taxon>Arthropoda</taxon>
        <taxon>Hexapoda</taxon>
        <taxon>Collembola</taxon>
        <taxon>Symphypleona</taxon>
        <taxon>Sminthuridae</taxon>
        <taxon>Allacma</taxon>
    </lineage>
</organism>
<dbReference type="GO" id="GO:1990023">
    <property type="term" value="C:mitotic spindle midzone"/>
    <property type="evidence" value="ECO:0007669"/>
    <property type="project" value="TreeGrafter"/>
</dbReference>
<dbReference type="PANTHER" id="PTHR19321">
    <property type="entry name" value="PROTEIN REGULATOR OF CYTOKINESIS 1 PRC1-RELATED"/>
    <property type="match status" value="1"/>
</dbReference>
<dbReference type="EMBL" id="CAJVCH010571060">
    <property type="protein sequence ID" value="CAG7836511.1"/>
    <property type="molecule type" value="Genomic_DNA"/>
</dbReference>
<dbReference type="AlphaFoldDB" id="A0A8J2MBA9"/>
<reference evidence="3" key="1">
    <citation type="submission" date="2021-06" db="EMBL/GenBank/DDBJ databases">
        <authorList>
            <person name="Hodson N. C."/>
            <person name="Mongue J. A."/>
            <person name="Jaron S. K."/>
        </authorList>
    </citation>
    <scope>NUCLEOTIDE SEQUENCE</scope>
</reference>
<keyword evidence="4" id="KW-1185">Reference proteome</keyword>
<sequence length="603" mass="69590">MFFGFYCRIWRNLSRMATDEQEWQEIFQLAKSIRERVEEHCGKYDISEDNRMKCRKAVFKHTKNLYDGMSSELDRKESELQEKIKDLLQEIAQLSQDLGLEHCVEDLRLAGKTLVERELTLLDQVKELRAEKEVRMAKFNCLSEQEAILCEQLCEPRAVIIFQGIPHDDQVAELEISVRHLNELKRKRTEQMETLQSEINLLFTELERIPGNALEREAVGSNPPQLSSRNIVNFQKLKDSLQTQADANEAEAENLWKKIHDLWRRLKTEEEYCLSIQNALVGSRPSTLNGLKKELERCEEEKRRNMQSFILELRVELEALWEKCYASGQERTEFFEMQSTDFSEDLLTAHECEVTKWKNYYNNNEKLLETFDQRGSVWAKWLELEAIEDDPGRLSNRGGALLKHEKEKKTTKKLLDKAESEIRKLAAQYFKDNGTHFCIRGTPIVSYIDDEKAFAAEERQDRKNLRKKLAEETKSGTPMSRKRRMPATPVSSKKPNMGKPPIPSMASTFTRTPQKQNHLKGKLPGTPSDRSRFNLRNGDDGGLISPASTYSEFTNHLKSTGLSSSIIQPLAAQNGQRTAGRRDQLQAVKMTTPASAADFTNQF</sequence>
<feature type="coiled-coil region" evidence="1">
    <location>
        <begin position="401"/>
        <end position="428"/>
    </location>
</feature>
<protein>
    <recommendedName>
        <fullName evidence="5">Protein regulator of cytokinesis 1</fullName>
    </recommendedName>
</protein>
<dbReference type="Proteomes" id="UP000708208">
    <property type="component" value="Unassembled WGS sequence"/>
</dbReference>
<keyword evidence="1" id="KW-0175">Coiled coil</keyword>
<dbReference type="PANTHER" id="PTHR19321:SF41">
    <property type="entry name" value="FASCETTO-RELATED"/>
    <property type="match status" value="1"/>
</dbReference>
<feature type="compositionally biased region" description="Basic and acidic residues" evidence="2">
    <location>
        <begin position="458"/>
        <end position="474"/>
    </location>
</feature>
<evidence type="ECO:0000256" key="2">
    <source>
        <dbReference type="SAM" id="MobiDB-lite"/>
    </source>
</evidence>
<evidence type="ECO:0000313" key="3">
    <source>
        <dbReference type="EMBL" id="CAG7836511.1"/>
    </source>
</evidence>
<accession>A0A8J2MBA9</accession>
<dbReference type="OrthoDB" id="642895at2759"/>
<feature type="region of interest" description="Disordered" evidence="2">
    <location>
        <begin position="458"/>
        <end position="532"/>
    </location>
</feature>
<dbReference type="InterPro" id="IPR007145">
    <property type="entry name" value="MAP65_Ase1_PRC1"/>
</dbReference>
<comment type="caution">
    <text evidence="3">The sequence shown here is derived from an EMBL/GenBank/DDBJ whole genome shotgun (WGS) entry which is preliminary data.</text>
</comment>
<proteinExistence type="predicted"/>
<dbReference type="GO" id="GO:0051256">
    <property type="term" value="P:mitotic spindle midzone assembly"/>
    <property type="evidence" value="ECO:0007669"/>
    <property type="project" value="TreeGrafter"/>
</dbReference>
<dbReference type="Pfam" id="PF03999">
    <property type="entry name" value="MAP65_ASE1"/>
    <property type="match status" value="1"/>
</dbReference>
<evidence type="ECO:0008006" key="5">
    <source>
        <dbReference type="Google" id="ProtNLM"/>
    </source>
</evidence>
<evidence type="ECO:0000256" key="1">
    <source>
        <dbReference type="SAM" id="Coils"/>
    </source>
</evidence>
<evidence type="ECO:0000313" key="4">
    <source>
        <dbReference type="Proteomes" id="UP000708208"/>
    </source>
</evidence>
<dbReference type="GO" id="GO:0008017">
    <property type="term" value="F:microtubule binding"/>
    <property type="evidence" value="ECO:0007669"/>
    <property type="project" value="InterPro"/>
</dbReference>